<dbReference type="CDD" id="cd01317">
    <property type="entry name" value="DHOase_IIa"/>
    <property type="match status" value="1"/>
</dbReference>
<dbReference type="GO" id="GO:0006145">
    <property type="term" value="P:purine nucleobase catabolic process"/>
    <property type="evidence" value="ECO:0007669"/>
    <property type="project" value="TreeGrafter"/>
</dbReference>
<dbReference type="GO" id="GO:0005737">
    <property type="term" value="C:cytoplasm"/>
    <property type="evidence" value="ECO:0007669"/>
    <property type="project" value="TreeGrafter"/>
</dbReference>
<keyword evidence="3" id="KW-0378">Hydrolase</keyword>
<dbReference type="GO" id="GO:0046872">
    <property type="term" value="F:metal ion binding"/>
    <property type="evidence" value="ECO:0007669"/>
    <property type="project" value="InterPro"/>
</dbReference>
<sequence>MNKISILNGHLIDPANNIDIPTDIHIANGKILALGAAPVDFQTSQTIDASGLTICPGLVDLNARMREPGHEHKATIASETAAAAKGGITTLCCPPDTDPIIDTPAVAEMIQRKAQQSGLCRILPIGATTKGLGGEKLSEMAALQNAGCVALSNALTPISNTLVERRVLEYAATFGITVFLRPEDPHLSNGGCAHEGSVATRLGLPGIPSAAETVAVARDLALAEHTGCKIHFRGLSCGTAVRKIRLNKIQVSADVAAHQLFLTEDDLEGFNSNCHVRPPLRTNSDREALRKGVADGIISAICSGHQPHEPDAKEAPFPSTAPGISGLETLLPLTLRLVAEGVLDLPQALARITCGPADILGLPLGRLDVGTSADICIFNPEQHWQLTTDKMLSRGHNTPFLGQEFRGEVTHTLFEGRLVYCKVL</sequence>
<dbReference type="EMBL" id="UOFX01000012">
    <property type="protein sequence ID" value="VAX06502.1"/>
    <property type="molecule type" value="Genomic_DNA"/>
</dbReference>
<dbReference type="AlphaFoldDB" id="A0A3B1ARX3"/>
<reference evidence="3" key="1">
    <citation type="submission" date="2018-06" db="EMBL/GenBank/DDBJ databases">
        <authorList>
            <person name="Zhirakovskaya E."/>
        </authorList>
    </citation>
    <scope>NUCLEOTIDE SEQUENCE</scope>
</reference>
<dbReference type="GO" id="GO:0004038">
    <property type="term" value="F:allantoinase activity"/>
    <property type="evidence" value="ECO:0007669"/>
    <property type="project" value="TreeGrafter"/>
</dbReference>
<feature type="domain" description="Dihydroorotase catalytic" evidence="2">
    <location>
        <begin position="53"/>
        <end position="232"/>
    </location>
</feature>
<organism evidence="3">
    <name type="scientific">hydrothermal vent metagenome</name>
    <dbReference type="NCBI Taxonomy" id="652676"/>
    <lineage>
        <taxon>unclassified sequences</taxon>
        <taxon>metagenomes</taxon>
        <taxon>ecological metagenomes</taxon>
    </lineage>
</organism>
<dbReference type="GO" id="GO:0004151">
    <property type="term" value="F:dihydroorotase activity"/>
    <property type="evidence" value="ECO:0007669"/>
    <property type="project" value="UniProtKB-EC"/>
</dbReference>
<protein>
    <submittedName>
        <fullName evidence="3">Dihydroorotase</fullName>
        <ecNumber evidence="3">3.5.2.3</ecNumber>
    </submittedName>
</protein>
<evidence type="ECO:0000259" key="2">
    <source>
        <dbReference type="Pfam" id="PF12890"/>
    </source>
</evidence>
<dbReference type="PANTHER" id="PTHR43668">
    <property type="entry name" value="ALLANTOINASE"/>
    <property type="match status" value="1"/>
</dbReference>
<dbReference type="NCBIfam" id="TIGR00857">
    <property type="entry name" value="pyrC_multi"/>
    <property type="match status" value="1"/>
</dbReference>
<dbReference type="InterPro" id="IPR011059">
    <property type="entry name" value="Metal-dep_hydrolase_composite"/>
</dbReference>
<proteinExistence type="predicted"/>
<accession>A0A3B1ARX3</accession>
<evidence type="ECO:0000256" key="1">
    <source>
        <dbReference type="ARBA" id="ARBA00022975"/>
    </source>
</evidence>
<dbReference type="Gene3D" id="2.30.40.10">
    <property type="entry name" value="Urease, subunit C, domain 1"/>
    <property type="match status" value="1"/>
</dbReference>
<dbReference type="Pfam" id="PF12890">
    <property type="entry name" value="DHOase"/>
    <property type="match status" value="1"/>
</dbReference>
<dbReference type="PANTHER" id="PTHR43668:SF2">
    <property type="entry name" value="ALLANTOINASE"/>
    <property type="match status" value="1"/>
</dbReference>
<dbReference type="InterPro" id="IPR032466">
    <property type="entry name" value="Metal_Hydrolase"/>
</dbReference>
<dbReference type="InterPro" id="IPR004722">
    <property type="entry name" value="DHOase"/>
</dbReference>
<dbReference type="SUPFAM" id="SSF51338">
    <property type="entry name" value="Composite domain of metallo-dependent hydrolases"/>
    <property type="match status" value="1"/>
</dbReference>
<dbReference type="NCBIfam" id="NF005791">
    <property type="entry name" value="PRK07627.1"/>
    <property type="match status" value="1"/>
</dbReference>
<dbReference type="SUPFAM" id="SSF51556">
    <property type="entry name" value="Metallo-dependent hydrolases"/>
    <property type="match status" value="1"/>
</dbReference>
<dbReference type="InterPro" id="IPR024403">
    <property type="entry name" value="DHOase_cat"/>
</dbReference>
<dbReference type="Gene3D" id="3.20.20.140">
    <property type="entry name" value="Metal-dependent hydrolases"/>
    <property type="match status" value="1"/>
</dbReference>
<name>A0A3B1ARX3_9ZZZZ</name>
<gene>
    <name evidence="3" type="ORF">MNBD_GAMMA26-243</name>
</gene>
<dbReference type="InterPro" id="IPR050138">
    <property type="entry name" value="DHOase/Allantoinase_Hydrolase"/>
</dbReference>
<dbReference type="EC" id="3.5.2.3" evidence="3"/>
<dbReference type="GO" id="GO:0006221">
    <property type="term" value="P:pyrimidine nucleotide biosynthetic process"/>
    <property type="evidence" value="ECO:0007669"/>
    <property type="project" value="UniProtKB-KW"/>
</dbReference>
<evidence type="ECO:0000313" key="3">
    <source>
        <dbReference type="EMBL" id="VAX06502.1"/>
    </source>
</evidence>
<keyword evidence="1" id="KW-0665">Pyrimidine biosynthesis</keyword>